<gene>
    <name evidence="3" type="ORF">EY666_16025</name>
</gene>
<feature type="non-terminal residue" evidence="3">
    <location>
        <position position="1"/>
    </location>
</feature>
<proteinExistence type="inferred from homology"/>
<evidence type="ECO:0000256" key="2">
    <source>
        <dbReference type="ARBA" id="ARBA00022649"/>
    </source>
</evidence>
<sequence length="63" mass="6696">SDETGIEKDSGILVGQIRTIDKGRLKEKVCHLRLDIMEEVDRALGISVGLSSDSAPAKANSAT</sequence>
<evidence type="ECO:0000256" key="1">
    <source>
        <dbReference type="ARBA" id="ARBA00007521"/>
    </source>
</evidence>
<dbReference type="Gene3D" id="2.30.30.110">
    <property type="match status" value="1"/>
</dbReference>
<name>A0A4U3KWQ1_ENTFL</name>
<dbReference type="RefSeq" id="WP_137274415.1">
    <property type="nucleotide sequence ID" value="NZ_SIYF01000477.1"/>
</dbReference>
<dbReference type="InterPro" id="IPR011067">
    <property type="entry name" value="Plasmid_toxin/cell-grow_inhib"/>
</dbReference>
<dbReference type="GO" id="GO:0003677">
    <property type="term" value="F:DNA binding"/>
    <property type="evidence" value="ECO:0007669"/>
    <property type="project" value="InterPro"/>
</dbReference>
<evidence type="ECO:0000313" key="3">
    <source>
        <dbReference type="EMBL" id="TKK66812.1"/>
    </source>
</evidence>
<keyword evidence="2" id="KW-1277">Toxin-antitoxin system</keyword>
<accession>A0A4U3KWQ1</accession>
<protein>
    <submittedName>
        <fullName evidence="3">PemK family transcriptional regulator</fullName>
    </submittedName>
</protein>
<dbReference type="Proteomes" id="UP000305511">
    <property type="component" value="Unassembled WGS sequence"/>
</dbReference>
<dbReference type="SUPFAM" id="SSF50118">
    <property type="entry name" value="Cell growth inhibitor/plasmid maintenance toxic component"/>
    <property type="match status" value="1"/>
</dbReference>
<dbReference type="EMBL" id="SIYF01000477">
    <property type="protein sequence ID" value="TKK66812.1"/>
    <property type="molecule type" value="Genomic_DNA"/>
</dbReference>
<dbReference type="Pfam" id="PF02452">
    <property type="entry name" value="PemK_toxin"/>
    <property type="match status" value="1"/>
</dbReference>
<dbReference type="AlphaFoldDB" id="A0A4U3KWQ1"/>
<reference evidence="3 4" key="1">
    <citation type="submission" date="2019-02" db="EMBL/GenBank/DDBJ databases">
        <title>Bacteria dissemination in different level of health care in South Africa: the effectiveness of infections prevention and control.</title>
        <authorList>
            <person name="Shobo C."/>
            <person name="Amoako D.G."/>
            <person name="Allam M."/>
            <person name="Ismail A."/>
            <person name="Bester L.A."/>
            <person name="Essack S.Y."/>
        </authorList>
    </citation>
    <scope>NUCLEOTIDE SEQUENCE [LARGE SCALE GENOMIC DNA]</scope>
    <source>
        <strain evidence="3 4">2SIL2</strain>
    </source>
</reference>
<dbReference type="InterPro" id="IPR003477">
    <property type="entry name" value="PemK-like"/>
</dbReference>
<comment type="similarity">
    <text evidence="1">Belongs to the PemK/MazF family.</text>
</comment>
<evidence type="ECO:0000313" key="4">
    <source>
        <dbReference type="Proteomes" id="UP000305511"/>
    </source>
</evidence>
<organism evidence="3 4">
    <name type="scientific">Enterococcus faecalis</name>
    <name type="common">Streptococcus faecalis</name>
    <dbReference type="NCBI Taxonomy" id="1351"/>
    <lineage>
        <taxon>Bacteria</taxon>
        <taxon>Bacillati</taxon>
        <taxon>Bacillota</taxon>
        <taxon>Bacilli</taxon>
        <taxon>Lactobacillales</taxon>
        <taxon>Enterococcaceae</taxon>
        <taxon>Enterococcus</taxon>
    </lineage>
</organism>
<comment type="caution">
    <text evidence="3">The sequence shown here is derived from an EMBL/GenBank/DDBJ whole genome shotgun (WGS) entry which is preliminary data.</text>
</comment>